<proteinExistence type="predicted"/>
<dbReference type="Pfam" id="PF07687">
    <property type="entry name" value="M20_dimer"/>
    <property type="match status" value="1"/>
</dbReference>
<dbReference type="KEGG" id="ima:PO878_06165"/>
<evidence type="ECO:0000313" key="6">
    <source>
        <dbReference type="Proteomes" id="UP001216390"/>
    </source>
</evidence>
<dbReference type="AlphaFoldDB" id="A0AAE9Y9K1"/>
<dbReference type="GO" id="GO:0006508">
    <property type="term" value="P:proteolysis"/>
    <property type="evidence" value="ECO:0007669"/>
    <property type="project" value="UniProtKB-KW"/>
</dbReference>
<reference evidence="5" key="1">
    <citation type="submission" date="2023-01" db="EMBL/GenBank/DDBJ databases">
        <title>The diversity of Class Acidimicrobiia in South China Sea sediment environments and the proposal of Iamia marina sp. nov., a novel species of the genus Iamia.</title>
        <authorList>
            <person name="He Y."/>
            <person name="Tian X."/>
        </authorList>
    </citation>
    <scope>NUCLEOTIDE SEQUENCE</scope>
    <source>
        <strain evidence="5">DSM 19957</strain>
    </source>
</reference>
<accession>A0AAE9Y9K1</accession>
<dbReference type="InterPro" id="IPR002933">
    <property type="entry name" value="Peptidase_M20"/>
</dbReference>
<dbReference type="InterPro" id="IPR051458">
    <property type="entry name" value="Cyt/Met_Dipeptidase"/>
</dbReference>
<evidence type="ECO:0000259" key="4">
    <source>
        <dbReference type="Pfam" id="PF07687"/>
    </source>
</evidence>
<keyword evidence="1" id="KW-0645">Protease</keyword>
<keyword evidence="3" id="KW-0378">Hydrolase</keyword>
<dbReference type="RefSeq" id="WP_272737828.1">
    <property type="nucleotide sequence ID" value="NZ_CP116942.1"/>
</dbReference>
<evidence type="ECO:0000256" key="2">
    <source>
        <dbReference type="ARBA" id="ARBA00022723"/>
    </source>
</evidence>
<dbReference type="GO" id="GO:0008233">
    <property type="term" value="F:peptidase activity"/>
    <property type="evidence" value="ECO:0007669"/>
    <property type="project" value="UniProtKB-KW"/>
</dbReference>
<dbReference type="InterPro" id="IPR011650">
    <property type="entry name" value="Peptidase_M20_dimer"/>
</dbReference>
<evidence type="ECO:0000313" key="5">
    <source>
        <dbReference type="EMBL" id="WCO68311.1"/>
    </source>
</evidence>
<dbReference type="GO" id="GO:0046872">
    <property type="term" value="F:metal ion binding"/>
    <property type="evidence" value="ECO:0007669"/>
    <property type="project" value="UniProtKB-KW"/>
</dbReference>
<dbReference type="Gene3D" id="3.30.70.360">
    <property type="match status" value="1"/>
</dbReference>
<gene>
    <name evidence="5" type="ORF">PO878_06165</name>
</gene>
<dbReference type="Gene3D" id="3.40.630.10">
    <property type="entry name" value="Zn peptidases"/>
    <property type="match status" value="1"/>
</dbReference>
<protein>
    <submittedName>
        <fullName evidence="5">M20/M25/M40 family metallo-hydrolase</fullName>
    </submittedName>
</protein>
<evidence type="ECO:0000256" key="3">
    <source>
        <dbReference type="ARBA" id="ARBA00022801"/>
    </source>
</evidence>
<dbReference type="SUPFAM" id="SSF53187">
    <property type="entry name" value="Zn-dependent exopeptidases"/>
    <property type="match status" value="1"/>
</dbReference>
<keyword evidence="6" id="KW-1185">Reference proteome</keyword>
<feature type="domain" description="Peptidase M20 dimerisation" evidence="4">
    <location>
        <begin position="209"/>
        <end position="366"/>
    </location>
</feature>
<dbReference type="Pfam" id="PF01546">
    <property type="entry name" value="Peptidase_M20"/>
    <property type="match status" value="1"/>
</dbReference>
<organism evidence="5 6">
    <name type="scientific">Iamia majanohamensis</name>
    <dbReference type="NCBI Taxonomy" id="467976"/>
    <lineage>
        <taxon>Bacteria</taxon>
        <taxon>Bacillati</taxon>
        <taxon>Actinomycetota</taxon>
        <taxon>Acidimicrobiia</taxon>
        <taxon>Acidimicrobiales</taxon>
        <taxon>Iamiaceae</taxon>
        <taxon>Iamia</taxon>
    </lineage>
</organism>
<dbReference type="EMBL" id="CP116942">
    <property type="protein sequence ID" value="WCO68311.1"/>
    <property type="molecule type" value="Genomic_DNA"/>
</dbReference>
<evidence type="ECO:0000256" key="1">
    <source>
        <dbReference type="ARBA" id="ARBA00022670"/>
    </source>
</evidence>
<dbReference type="Proteomes" id="UP001216390">
    <property type="component" value="Chromosome"/>
</dbReference>
<dbReference type="PANTHER" id="PTHR43270:SF4">
    <property type="entry name" value="CARNOSINE DIPEPTIDASE 2, ISOFORM A"/>
    <property type="match status" value="1"/>
</dbReference>
<sequence length="472" mass="49356">MALDTTFVADMVEVSWDDDIVPALHDYIRIPNVSPAYDPGWAEAGHMDRATEMVRAWLAARPIEGLTVEVVQLEGRTPVILAEVPGTDEETDADTVLLYGHLDKQPPMEGWRDGLGPWEPVLDGDHLYGRGGADDGYAAFACLTAIEAVRAAGGAHARCVVLIEASEESGSPDLPAYFDHLAPRLGTPSLVVCLDSSAPDDHRLWLTTSLRGMVQAHLRVDVLREGVHSGLYGGIVPSSFRLLRHLLDRVEDPATGEVVLAELASEVPAERREQAAAAVAAGVDVRDDPPWVAGPVATDPVELVLANTWAASLAVTGLGGAPPPDAAGNVLLAHAEAALCVRLAPRTDPAAAVEALREALTSDPPEGALVDLTVLGAEGGWDAPPTAPWLAAAVEEASQVAFGTPAGALGVGGTIPFMGMLGRRFPDAQFAITGVLVPGSNAHGPNEFLHVPTGKRVTTAVASLLHAHASRS</sequence>
<dbReference type="PANTHER" id="PTHR43270">
    <property type="entry name" value="BETA-ALA-HIS DIPEPTIDASE"/>
    <property type="match status" value="1"/>
</dbReference>
<keyword evidence="2" id="KW-0479">Metal-binding</keyword>
<name>A0AAE9Y9K1_9ACTN</name>